<evidence type="ECO:0000256" key="1">
    <source>
        <dbReference type="SAM" id="MobiDB-lite"/>
    </source>
</evidence>
<dbReference type="AlphaFoldDB" id="A0A7H0I4A7"/>
<name>A0A7H0I4A7_9ACTN</name>
<keyword evidence="3" id="KW-1185">Reference proteome</keyword>
<dbReference type="InterPro" id="IPR036412">
    <property type="entry name" value="HAD-like_sf"/>
</dbReference>
<dbReference type="SFLD" id="SFLDG01129">
    <property type="entry name" value="C1.5:_HAD__Beta-PGM__Phosphata"/>
    <property type="match status" value="1"/>
</dbReference>
<dbReference type="KEGG" id="sgj:IAG43_27650"/>
<dbReference type="PANTHER" id="PTHR43434">
    <property type="entry name" value="PHOSPHOGLYCOLATE PHOSPHATASE"/>
    <property type="match status" value="1"/>
</dbReference>
<dbReference type="NCBIfam" id="TIGR03351">
    <property type="entry name" value="PhnX-like"/>
    <property type="match status" value="1"/>
</dbReference>
<feature type="compositionally biased region" description="Pro residues" evidence="1">
    <location>
        <begin position="1"/>
        <end position="10"/>
    </location>
</feature>
<protein>
    <submittedName>
        <fullName evidence="2">Phosphonatase-like hydrolase</fullName>
    </submittedName>
</protein>
<feature type="region of interest" description="Disordered" evidence="1">
    <location>
        <begin position="1"/>
        <end position="34"/>
    </location>
</feature>
<dbReference type="Proteomes" id="UP000516230">
    <property type="component" value="Chromosome"/>
</dbReference>
<dbReference type="Gene3D" id="3.40.50.1000">
    <property type="entry name" value="HAD superfamily/HAD-like"/>
    <property type="match status" value="1"/>
</dbReference>
<proteinExistence type="predicted"/>
<accession>A0A7H0I4A7</accession>
<gene>
    <name evidence="2" type="ORF">IAG43_27650</name>
</gene>
<evidence type="ECO:0000313" key="3">
    <source>
        <dbReference type="Proteomes" id="UP000516230"/>
    </source>
</evidence>
<dbReference type="GO" id="GO:0006281">
    <property type="term" value="P:DNA repair"/>
    <property type="evidence" value="ECO:0007669"/>
    <property type="project" value="TreeGrafter"/>
</dbReference>
<dbReference type="EMBL" id="CP060825">
    <property type="protein sequence ID" value="QNP67623.1"/>
    <property type="molecule type" value="Genomic_DNA"/>
</dbReference>
<dbReference type="InterPro" id="IPR023214">
    <property type="entry name" value="HAD_sf"/>
</dbReference>
<dbReference type="InterPro" id="IPR022468">
    <property type="entry name" value="PhnX-like"/>
</dbReference>
<dbReference type="GO" id="GO:0005829">
    <property type="term" value="C:cytosol"/>
    <property type="evidence" value="ECO:0007669"/>
    <property type="project" value="TreeGrafter"/>
</dbReference>
<sequence length="264" mass="27016">MNPATPPPHAPATAPHAPAAAPNPATPPPHAPAAARTPRIRLVVLDMAGTTVADGGLVEDAFSRAAERLGVEPGTDDHAEKLRYVRATMGESKITVFRALFHDEARAQQANAAFEEEYGRLVAGGRVAPVPGAREAVEELAAAGRTVVLSTGFARVTQDALLDALGWRGLVGLTLCPADAGGRGRPWPDLVLHALLRTRAADDVREVAVAGDTAYDMLSGLRAGAGVVAGVLTGAHDEQTLRAAGATHVLGSVAGLPALIDGTG</sequence>
<dbReference type="GO" id="GO:0008967">
    <property type="term" value="F:phosphoglycolate phosphatase activity"/>
    <property type="evidence" value="ECO:0007669"/>
    <property type="project" value="TreeGrafter"/>
</dbReference>
<dbReference type="Gene3D" id="1.10.150.240">
    <property type="entry name" value="Putative phosphatase, domain 2"/>
    <property type="match status" value="1"/>
</dbReference>
<dbReference type="PANTHER" id="PTHR43434:SF19">
    <property type="entry name" value="PHOSPHONOACETALDEHYDE HYDROLASE"/>
    <property type="match status" value="1"/>
</dbReference>
<evidence type="ECO:0000313" key="2">
    <source>
        <dbReference type="EMBL" id="QNP67623.1"/>
    </source>
</evidence>
<reference evidence="2 3" key="1">
    <citation type="submission" date="2020-08" db="EMBL/GenBank/DDBJ databases">
        <title>A novel species.</title>
        <authorList>
            <person name="Gao J."/>
        </authorList>
    </citation>
    <scope>NUCLEOTIDE SEQUENCE [LARGE SCALE GENOMIC DNA]</scope>
    <source>
        <strain evidence="2 3">CRPJ-33</strain>
    </source>
</reference>
<dbReference type="InterPro" id="IPR050155">
    <property type="entry name" value="HAD-like_hydrolase_sf"/>
</dbReference>
<dbReference type="InterPro" id="IPR023198">
    <property type="entry name" value="PGP-like_dom2"/>
</dbReference>
<organism evidence="2 3">
    <name type="scientific">Streptomyces genisteinicus</name>
    <dbReference type="NCBI Taxonomy" id="2768068"/>
    <lineage>
        <taxon>Bacteria</taxon>
        <taxon>Bacillati</taxon>
        <taxon>Actinomycetota</taxon>
        <taxon>Actinomycetes</taxon>
        <taxon>Kitasatosporales</taxon>
        <taxon>Streptomycetaceae</taxon>
        <taxon>Streptomyces</taxon>
    </lineage>
</organism>
<feature type="compositionally biased region" description="Low complexity" evidence="1">
    <location>
        <begin position="11"/>
        <end position="23"/>
    </location>
</feature>
<dbReference type="Pfam" id="PF00702">
    <property type="entry name" value="Hydrolase"/>
    <property type="match status" value="1"/>
</dbReference>
<dbReference type="SUPFAM" id="SSF56784">
    <property type="entry name" value="HAD-like"/>
    <property type="match status" value="1"/>
</dbReference>
<keyword evidence="2" id="KW-0378">Hydrolase</keyword>
<dbReference type="SFLD" id="SFLDS00003">
    <property type="entry name" value="Haloacid_Dehalogenase"/>
    <property type="match status" value="1"/>
</dbReference>